<keyword evidence="2" id="KW-0472">Membrane</keyword>
<gene>
    <name evidence="3" type="ORF">F5Z01DRAFT_43269</name>
</gene>
<dbReference type="PANTHER" id="PTHR35872:SF1">
    <property type="entry name" value="ALPHA-L-RHAMNOSIDASE C"/>
    <property type="match status" value="1"/>
</dbReference>
<feature type="transmembrane region" description="Helical" evidence="2">
    <location>
        <begin position="326"/>
        <end position="347"/>
    </location>
</feature>
<evidence type="ECO:0000256" key="2">
    <source>
        <dbReference type="SAM" id="Phobius"/>
    </source>
</evidence>
<evidence type="ECO:0000313" key="4">
    <source>
        <dbReference type="Proteomes" id="UP000887229"/>
    </source>
</evidence>
<keyword evidence="4" id="KW-1185">Reference proteome</keyword>
<feature type="compositionally biased region" description="Polar residues" evidence="1">
    <location>
        <begin position="41"/>
        <end position="55"/>
    </location>
</feature>
<proteinExistence type="predicted"/>
<dbReference type="PANTHER" id="PTHR35872">
    <property type="entry name" value="INTEGRAL MEMBRANE PROTEIN (AFU_ORTHOLOGUE AFUA_5G07110)"/>
    <property type="match status" value="1"/>
</dbReference>
<dbReference type="GeneID" id="70290599"/>
<dbReference type="EMBL" id="MU251251">
    <property type="protein sequence ID" value="KAG9255224.1"/>
    <property type="molecule type" value="Genomic_DNA"/>
</dbReference>
<feature type="transmembrane region" description="Helical" evidence="2">
    <location>
        <begin position="176"/>
        <end position="198"/>
    </location>
</feature>
<reference evidence="3" key="1">
    <citation type="journal article" date="2021" name="IMA Fungus">
        <title>Genomic characterization of three marine fungi, including Emericellopsis atlantica sp. nov. with signatures of a generalist lifestyle and marine biomass degradation.</title>
        <authorList>
            <person name="Hagestad O.C."/>
            <person name="Hou L."/>
            <person name="Andersen J.H."/>
            <person name="Hansen E.H."/>
            <person name="Altermark B."/>
            <person name="Li C."/>
            <person name="Kuhnert E."/>
            <person name="Cox R.J."/>
            <person name="Crous P.W."/>
            <person name="Spatafora J.W."/>
            <person name="Lail K."/>
            <person name="Amirebrahimi M."/>
            <person name="Lipzen A."/>
            <person name="Pangilinan J."/>
            <person name="Andreopoulos W."/>
            <person name="Hayes R.D."/>
            <person name="Ng V."/>
            <person name="Grigoriev I.V."/>
            <person name="Jackson S.A."/>
            <person name="Sutton T.D.S."/>
            <person name="Dobson A.D.W."/>
            <person name="Rama T."/>
        </authorList>
    </citation>
    <scope>NUCLEOTIDE SEQUENCE</scope>
    <source>
        <strain evidence="3">TS7</strain>
    </source>
</reference>
<dbReference type="InterPro" id="IPR021369">
    <property type="entry name" value="DUF2985"/>
</dbReference>
<feature type="region of interest" description="Disordered" evidence="1">
    <location>
        <begin position="1"/>
        <end position="67"/>
    </location>
</feature>
<evidence type="ECO:0000313" key="3">
    <source>
        <dbReference type="EMBL" id="KAG9255224.1"/>
    </source>
</evidence>
<feature type="compositionally biased region" description="Basic and acidic residues" evidence="1">
    <location>
        <begin position="114"/>
        <end position="124"/>
    </location>
</feature>
<accession>A0A9P8CPU3</accession>
<name>A0A9P8CPU3_9HYPO</name>
<feature type="transmembrane region" description="Helical" evidence="2">
    <location>
        <begin position="359"/>
        <end position="377"/>
    </location>
</feature>
<sequence>MAATTNQQAVVGAGDGTSSTTDQARAASPSHGRHGDAPSTADASPTGRTSTSSPVTGRLRGLSNSFEQSGLPEGFSAATGHIASTIFASRPAKALATPAAREAKVSGSSTIQEESCKDTPSRADTERNLTNVTKFSQEPAATAPYRNGYHFPPPHSAWQSTKLGLVAFWEYFTTPLGFVVTIYGLNIVAWGGMLFLLLCNASPAMCYPTCNDINSPRRKWIEWDSQILNALFCVTGFGLAPWRFRDLYYLMKYRLRGSHVHLRRLAGIHAGWFRLQGSDTLDPSIGPKTEPTNVDEHLVPFPLTKTPNPPLTGVRAPPTKLWKLDLVIWLMVWNTFFQICLAAFMWAMNRYDRPSWTTGLFVGLACVVAGYGGWIMFAEGKKVKSVEGVPVSAEDLERLNQDRELGIYHYNNIAGKEEKHSKKAGRNDNDEHIS</sequence>
<keyword evidence="2" id="KW-0812">Transmembrane</keyword>
<dbReference type="Proteomes" id="UP000887229">
    <property type="component" value="Unassembled WGS sequence"/>
</dbReference>
<evidence type="ECO:0000256" key="1">
    <source>
        <dbReference type="SAM" id="MobiDB-lite"/>
    </source>
</evidence>
<dbReference type="Pfam" id="PF11204">
    <property type="entry name" value="DUF2985"/>
    <property type="match status" value="1"/>
</dbReference>
<keyword evidence="2" id="KW-1133">Transmembrane helix</keyword>
<protein>
    <submittedName>
        <fullName evidence="3">Alpha-L-rhamnosidase C</fullName>
    </submittedName>
</protein>
<dbReference type="AlphaFoldDB" id="A0A9P8CPU3"/>
<dbReference type="RefSeq" id="XP_046119148.1">
    <property type="nucleotide sequence ID" value="XM_046259696.1"/>
</dbReference>
<organism evidence="3 4">
    <name type="scientific">Emericellopsis atlantica</name>
    <dbReference type="NCBI Taxonomy" id="2614577"/>
    <lineage>
        <taxon>Eukaryota</taxon>
        <taxon>Fungi</taxon>
        <taxon>Dikarya</taxon>
        <taxon>Ascomycota</taxon>
        <taxon>Pezizomycotina</taxon>
        <taxon>Sordariomycetes</taxon>
        <taxon>Hypocreomycetidae</taxon>
        <taxon>Hypocreales</taxon>
        <taxon>Bionectriaceae</taxon>
        <taxon>Emericellopsis</taxon>
    </lineage>
</organism>
<feature type="transmembrane region" description="Helical" evidence="2">
    <location>
        <begin position="227"/>
        <end position="244"/>
    </location>
</feature>
<feature type="region of interest" description="Disordered" evidence="1">
    <location>
        <begin position="100"/>
        <end position="124"/>
    </location>
</feature>
<comment type="caution">
    <text evidence="3">The sequence shown here is derived from an EMBL/GenBank/DDBJ whole genome shotgun (WGS) entry which is preliminary data.</text>
</comment>
<dbReference type="OrthoDB" id="6407410at2759"/>